<evidence type="ECO:0008006" key="3">
    <source>
        <dbReference type="Google" id="ProtNLM"/>
    </source>
</evidence>
<protein>
    <recommendedName>
        <fullName evidence="3">Outer membrane protein assembly factor BamE</fullName>
    </recommendedName>
</protein>
<sequence>MGKNKTFGILFIVTIIFLSFSLRGKLSGEKFDSKKWKNWTESEMEFSTRWDMMNSLRNNHDLKGKTKNEIINLLGKPEFEETNSEFSYYLGYSGRGINTGRLIFYIGLDGKICDFKVYQG</sequence>
<proteinExistence type="predicted"/>
<evidence type="ECO:0000313" key="2">
    <source>
        <dbReference type="Proteomes" id="UP001203342"/>
    </source>
</evidence>
<reference evidence="1 2" key="1">
    <citation type="submission" date="2022-05" db="EMBL/GenBank/DDBJ databases">
        <title>Flavobacterium sp., isolated from activated sludge.</title>
        <authorList>
            <person name="Ran Q."/>
        </authorList>
    </citation>
    <scope>NUCLEOTIDE SEQUENCE [LARGE SCALE GENOMIC DNA]</scope>
    <source>
        <strain evidence="1 2">HXWNR69</strain>
    </source>
</reference>
<comment type="caution">
    <text evidence="1">The sequence shown here is derived from an EMBL/GenBank/DDBJ whole genome shotgun (WGS) entry which is preliminary data.</text>
</comment>
<evidence type="ECO:0000313" key="1">
    <source>
        <dbReference type="EMBL" id="MCL9770756.1"/>
    </source>
</evidence>
<accession>A0ABT0TIF9</accession>
<organism evidence="1 2">
    <name type="scientific">Flavobacterium fragile</name>
    <dbReference type="NCBI Taxonomy" id="2949085"/>
    <lineage>
        <taxon>Bacteria</taxon>
        <taxon>Pseudomonadati</taxon>
        <taxon>Bacteroidota</taxon>
        <taxon>Flavobacteriia</taxon>
        <taxon>Flavobacteriales</taxon>
        <taxon>Flavobacteriaceae</taxon>
        <taxon>Flavobacterium</taxon>
    </lineage>
</organism>
<dbReference type="Proteomes" id="UP001203342">
    <property type="component" value="Unassembled WGS sequence"/>
</dbReference>
<gene>
    <name evidence="1" type="ORF">NAT47_10025</name>
</gene>
<dbReference type="RefSeq" id="WP_250582377.1">
    <property type="nucleotide sequence ID" value="NZ_JAMLJN010000008.1"/>
</dbReference>
<name>A0ABT0TIF9_9FLAO</name>
<dbReference type="EMBL" id="JAMLJN010000008">
    <property type="protein sequence ID" value="MCL9770756.1"/>
    <property type="molecule type" value="Genomic_DNA"/>
</dbReference>
<keyword evidence="2" id="KW-1185">Reference proteome</keyword>